<feature type="transmembrane region" description="Helical" evidence="1">
    <location>
        <begin position="184"/>
        <end position="204"/>
    </location>
</feature>
<name>A0ABS5KTE9_9ACTN</name>
<feature type="transmembrane region" description="Helical" evidence="1">
    <location>
        <begin position="235"/>
        <end position="256"/>
    </location>
</feature>
<dbReference type="RefSeq" id="WP_212010848.1">
    <property type="nucleotide sequence ID" value="NZ_JAAFYZ010000068.1"/>
</dbReference>
<proteinExistence type="predicted"/>
<accession>A0ABS5KTE9</accession>
<evidence type="ECO:0000313" key="3">
    <source>
        <dbReference type="Proteomes" id="UP000730482"/>
    </source>
</evidence>
<dbReference type="EMBL" id="JAAFYZ010000068">
    <property type="protein sequence ID" value="MBS2549285.1"/>
    <property type="molecule type" value="Genomic_DNA"/>
</dbReference>
<protein>
    <submittedName>
        <fullName evidence="2">ABC transporter permease</fullName>
    </submittedName>
</protein>
<feature type="transmembrane region" description="Helical" evidence="1">
    <location>
        <begin position="69"/>
        <end position="88"/>
    </location>
</feature>
<dbReference type="Proteomes" id="UP000730482">
    <property type="component" value="Unassembled WGS sequence"/>
</dbReference>
<feature type="transmembrane region" description="Helical" evidence="1">
    <location>
        <begin position="154"/>
        <end position="177"/>
    </location>
</feature>
<feature type="transmembrane region" description="Helical" evidence="1">
    <location>
        <begin position="109"/>
        <end position="134"/>
    </location>
</feature>
<sequence>MTATALQQTRAAERPGYRLRHAARMEWIKLRSLRSTTWILAAGLVVTIALGTVAGLNTSDPKGDVTSNVLSGVIFGQLLLGVLGVLVMSSEYSSGTIRATLAAIPRRPLVLAGKAVVFGTVALVAGEVATFGSFLAGTAALRSSVPQPSLSDPAVLRAVVLTGAYLALIALIGLGIGAIVRHSAAAVTTLVGGLFVLPLVIGAGSHTVGQFMPELIVGNSLAAVRPVKDFGMSPWLELGIVALYAVVLLGVGRALLVRRDA</sequence>
<evidence type="ECO:0000256" key="1">
    <source>
        <dbReference type="SAM" id="Phobius"/>
    </source>
</evidence>
<reference evidence="2 3" key="1">
    <citation type="submission" date="2020-02" db="EMBL/GenBank/DDBJ databases">
        <title>Acidophilic actinobacteria isolated from forest soil.</title>
        <authorList>
            <person name="Golinska P."/>
        </authorList>
    </citation>
    <scope>NUCLEOTIDE SEQUENCE [LARGE SCALE GENOMIC DNA]</scope>
    <source>
        <strain evidence="2 3">NL8</strain>
    </source>
</reference>
<organism evidence="2 3">
    <name type="scientific">Catenulispora pinistramenti</name>
    <dbReference type="NCBI Taxonomy" id="2705254"/>
    <lineage>
        <taxon>Bacteria</taxon>
        <taxon>Bacillati</taxon>
        <taxon>Actinomycetota</taxon>
        <taxon>Actinomycetes</taxon>
        <taxon>Catenulisporales</taxon>
        <taxon>Catenulisporaceae</taxon>
        <taxon>Catenulispora</taxon>
    </lineage>
</organism>
<comment type="caution">
    <text evidence="2">The sequence shown here is derived from an EMBL/GenBank/DDBJ whole genome shotgun (WGS) entry which is preliminary data.</text>
</comment>
<keyword evidence="3" id="KW-1185">Reference proteome</keyword>
<keyword evidence="1" id="KW-0472">Membrane</keyword>
<keyword evidence="1" id="KW-1133">Transmembrane helix</keyword>
<feature type="transmembrane region" description="Helical" evidence="1">
    <location>
        <begin position="38"/>
        <end position="57"/>
    </location>
</feature>
<evidence type="ECO:0000313" key="2">
    <source>
        <dbReference type="EMBL" id="MBS2549285.1"/>
    </source>
</evidence>
<gene>
    <name evidence="2" type="ORF">KGQ19_20690</name>
</gene>
<keyword evidence="1" id="KW-0812">Transmembrane</keyword>